<name>A0A3S4E2M5_SEROD</name>
<dbReference type="AlphaFoldDB" id="A0A3S4E2M5"/>
<dbReference type="RefSeq" id="WP_004960645.1">
    <property type="nucleotide sequence ID" value="NZ_JAEKCK010000006.1"/>
</dbReference>
<evidence type="ECO:0000313" key="2">
    <source>
        <dbReference type="Proteomes" id="UP000281391"/>
    </source>
</evidence>
<organism evidence="1 2">
    <name type="scientific">Serratia odorifera</name>
    <dbReference type="NCBI Taxonomy" id="618"/>
    <lineage>
        <taxon>Bacteria</taxon>
        <taxon>Pseudomonadati</taxon>
        <taxon>Pseudomonadota</taxon>
        <taxon>Gammaproteobacteria</taxon>
        <taxon>Enterobacterales</taxon>
        <taxon>Yersiniaceae</taxon>
        <taxon>Serratia</taxon>
    </lineage>
</organism>
<reference evidence="1 2" key="1">
    <citation type="submission" date="2018-12" db="EMBL/GenBank/DDBJ databases">
        <authorList>
            <consortium name="Pathogen Informatics"/>
        </authorList>
    </citation>
    <scope>NUCLEOTIDE SEQUENCE [LARGE SCALE GENOMIC DNA]</scope>
    <source>
        <strain evidence="1 2">NCTC11214</strain>
    </source>
</reference>
<protein>
    <recommendedName>
        <fullName evidence="3">DUF4186 domain-containing protein</fullName>
    </recommendedName>
</protein>
<dbReference type="KEGG" id="sof:NCTC11214_03426"/>
<sequence length="134" mass="15226">MNRQLESQWQRLQASAFRAKFHLNVKDQAYLQNKGLPLILSHARDFVDRRLAPAWPKNDGKQTPMRGHPAFVAQHATATCCRGCLAKWHGIPPGVELDEPQRQYIVQLIGLWLVRKAGAQAEEHANPFDPDRAL</sequence>
<dbReference type="InterPro" id="IPR020378">
    <property type="entry name" value="DUF4186"/>
</dbReference>
<dbReference type="Pfam" id="PF13811">
    <property type="entry name" value="DUF4186"/>
    <property type="match status" value="1"/>
</dbReference>
<gene>
    <name evidence="1" type="ORF">NCTC11214_03426</name>
</gene>
<evidence type="ECO:0000313" key="1">
    <source>
        <dbReference type="EMBL" id="VDZ60485.1"/>
    </source>
</evidence>
<accession>A0A3S4E2M5</accession>
<proteinExistence type="predicted"/>
<dbReference type="Proteomes" id="UP000281391">
    <property type="component" value="Chromosome"/>
</dbReference>
<evidence type="ECO:0008006" key="3">
    <source>
        <dbReference type="Google" id="ProtNLM"/>
    </source>
</evidence>
<dbReference type="EMBL" id="LR134117">
    <property type="protein sequence ID" value="VDZ60485.1"/>
    <property type="molecule type" value="Genomic_DNA"/>
</dbReference>